<dbReference type="PROSITE" id="PS00194">
    <property type="entry name" value="THIOREDOXIN_1"/>
    <property type="match status" value="1"/>
</dbReference>
<evidence type="ECO:0000259" key="4">
    <source>
        <dbReference type="PROSITE" id="PS51352"/>
    </source>
</evidence>
<dbReference type="EMBL" id="NPZB01000001">
    <property type="protein sequence ID" value="PNS08936.1"/>
    <property type="molecule type" value="Genomic_DNA"/>
</dbReference>
<comment type="caution">
    <text evidence="5">The sequence shown here is derived from an EMBL/GenBank/DDBJ whole genome shotgun (WGS) entry which is preliminary data.</text>
</comment>
<keyword evidence="2" id="KW-0676">Redox-active center</keyword>
<dbReference type="Pfam" id="PF13462">
    <property type="entry name" value="Thioredoxin_4"/>
    <property type="match status" value="1"/>
</dbReference>
<protein>
    <submittedName>
        <fullName evidence="5">Thioredoxin</fullName>
    </submittedName>
</protein>
<dbReference type="InterPro" id="IPR017937">
    <property type="entry name" value="Thioredoxin_CS"/>
</dbReference>
<feature type="chain" id="PRO_5014398336" evidence="3">
    <location>
        <begin position="34"/>
        <end position="224"/>
    </location>
</feature>
<dbReference type="PANTHER" id="PTHR35891:SF2">
    <property type="entry name" value="THIOL:DISULFIDE INTERCHANGE PROTEIN DSBA"/>
    <property type="match status" value="1"/>
</dbReference>
<reference evidence="5 6" key="1">
    <citation type="submission" date="2017-08" db="EMBL/GenBank/DDBJ databases">
        <title>Lysobacter sylvestris genome.</title>
        <authorList>
            <person name="Zhang D.-C."/>
            <person name="Albuquerque L."/>
            <person name="Franca L."/>
            <person name="Froufe H.J.C."/>
            <person name="Barroso C."/>
            <person name="Egas C."/>
            <person name="Da Costa M."/>
            <person name="Margesin R."/>
        </authorList>
    </citation>
    <scope>NUCLEOTIDE SEQUENCE [LARGE SCALE GENOMIC DNA]</scope>
    <source>
        <strain evidence="5 6">AM20-91</strain>
    </source>
</reference>
<organism evidence="5 6">
    <name type="scientific">Solilutibacter silvestris</name>
    <dbReference type="NCBI Taxonomy" id="1645665"/>
    <lineage>
        <taxon>Bacteria</taxon>
        <taxon>Pseudomonadati</taxon>
        <taxon>Pseudomonadota</taxon>
        <taxon>Gammaproteobacteria</taxon>
        <taxon>Lysobacterales</taxon>
        <taxon>Lysobacteraceae</taxon>
        <taxon>Solilutibacter</taxon>
    </lineage>
</organism>
<evidence type="ECO:0000313" key="6">
    <source>
        <dbReference type="Proteomes" id="UP000236220"/>
    </source>
</evidence>
<dbReference type="GO" id="GO:0015036">
    <property type="term" value="F:disulfide oxidoreductase activity"/>
    <property type="evidence" value="ECO:0007669"/>
    <property type="project" value="UniProtKB-ARBA"/>
</dbReference>
<feature type="signal peptide" evidence="3">
    <location>
        <begin position="1"/>
        <end position="33"/>
    </location>
</feature>
<evidence type="ECO:0000313" key="5">
    <source>
        <dbReference type="EMBL" id="PNS08936.1"/>
    </source>
</evidence>
<dbReference type="PANTHER" id="PTHR35891">
    <property type="entry name" value="THIOL:DISULFIDE INTERCHANGE PROTEIN DSBA"/>
    <property type="match status" value="1"/>
</dbReference>
<sequence>MRPISIKHASIQHVQSFLITSLLALCASLPANAATAAAAPLVQGTDYDIVAGAQPWQTPKKGEVEVVEVYAWWCPHCAHFAPMISAWASRQPAWVRMVYLPSDPDGTGAAAAFAAKRAGVFARVHPAMFRAVHDDHSMPARASIEEYAAFMAPFGSTPGKLMALMQSPEVAADLKRDRAFLLAAQIDGTPTLLVNGKYKILGRSFEEELVILDRLIAQIHGGTL</sequence>
<feature type="domain" description="Thioredoxin" evidence="4">
    <location>
        <begin position="28"/>
        <end position="217"/>
    </location>
</feature>
<dbReference type="InterPro" id="IPR012336">
    <property type="entry name" value="Thioredoxin-like_fold"/>
</dbReference>
<evidence type="ECO:0000256" key="2">
    <source>
        <dbReference type="ARBA" id="ARBA00023284"/>
    </source>
</evidence>
<dbReference type="SUPFAM" id="SSF52833">
    <property type="entry name" value="Thioredoxin-like"/>
    <property type="match status" value="1"/>
</dbReference>
<dbReference type="InterPro" id="IPR050824">
    <property type="entry name" value="Thiol_disulfide_DsbA"/>
</dbReference>
<proteinExistence type="predicted"/>
<dbReference type="OrthoDB" id="9784896at2"/>
<keyword evidence="1 3" id="KW-0732">Signal</keyword>
<dbReference type="AlphaFoldDB" id="A0A2K1Q1M2"/>
<evidence type="ECO:0000256" key="3">
    <source>
        <dbReference type="SAM" id="SignalP"/>
    </source>
</evidence>
<keyword evidence="6" id="KW-1185">Reference proteome</keyword>
<dbReference type="Proteomes" id="UP000236220">
    <property type="component" value="Unassembled WGS sequence"/>
</dbReference>
<dbReference type="InterPro" id="IPR013766">
    <property type="entry name" value="Thioredoxin_domain"/>
</dbReference>
<dbReference type="CDD" id="cd03019">
    <property type="entry name" value="DsbA_DsbA"/>
    <property type="match status" value="1"/>
</dbReference>
<dbReference type="Gene3D" id="3.40.30.10">
    <property type="entry name" value="Glutaredoxin"/>
    <property type="match status" value="1"/>
</dbReference>
<accession>A0A2K1Q1M2</accession>
<gene>
    <name evidence="5" type="ORF">Lysil_0565</name>
</gene>
<dbReference type="InterPro" id="IPR036249">
    <property type="entry name" value="Thioredoxin-like_sf"/>
</dbReference>
<name>A0A2K1Q1M2_9GAMM</name>
<dbReference type="RefSeq" id="WP_103074059.1">
    <property type="nucleotide sequence ID" value="NZ_NPZB01000001.1"/>
</dbReference>
<evidence type="ECO:0000256" key="1">
    <source>
        <dbReference type="ARBA" id="ARBA00022729"/>
    </source>
</evidence>
<dbReference type="PROSITE" id="PS51352">
    <property type="entry name" value="THIOREDOXIN_2"/>
    <property type="match status" value="1"/>
</dbReference>
<dbReference type="InterPro" id="IPR023205">
    <property type="entry name" value="DsbA/DsbL"/>
</dbReference>